<keyword evidence="13" id="KW-1185">Reference proteome</keyword>
<dbReference type="HOGENOM" id="CLU_030378_0_0_1"/>
<evidence type="ECO:0000256" key="4">
    <source>
        <dbReference type="ARBA" id="ARBA00022448"/>
    </source>
</evidence>
<accession>W2RK28</accession>
<evidence type="ECO:0008006" key="14">
    <source>
        <dbReference type="Google" id="ProtNLM"/>
    </source>
</evidence>
<dbReference type="GO" id="GO:0032511">
    <property type="term" value="P:late endosome to vacuole transport via multivesicular body sorting pathway"/>
    <property type="evidence" value="ECO:0007669"/>
    <property type="project" value="InterPro"/>
</dbReference>
<feature type="compositionally biased region" description="Pro residues" evidence="9">
    <location>
        <begin position="392"/>
        <end position="407"/>
    </location>
</feature>
<dbReference type="InParanoid" id="W2RK28"/>
<keyword evidence="4" id="KW-0813">Transport</keyword>
<feature type="compositionally biased region" description="Low complexity" evidence="9">
    <location>
        <begin position="419"/>
        <end position="431"/>
    </location>
</feature>
<dbReference type="PANTHER" id="PTHR46009:SF1">
    <property type="entry name" value="VACUOLAR PROTEIN SORTING-ASSOCIATED PROTEIN VTA1 HOMOLOG"/>
    <property type="match status" value="1"/>
</dbReference>
<evidence type="ECO:0000259" key="11">
    <source>
        <dbReference type="Pfam" id="PF18097"/>
    </source>
</evidence>
<keyword evidence="5" id="KW-0963">Cytoplasm</keyword>
<protein>
    <recommendedName>
        <fullName evidence="14">Vta1/callose synthase N-terminal domain-containing protein</fullName>
    </recommendedName>
</protein>
<dbReference type="EMBL" id="KB822724">
    <property type="protein sequence ID" value="ETN36827.1"/>
    <property type="molecule type" value="Genomic_DNA"/>
</dbReference>
<evidence type="ECO:0000256" key="8">
    <source>
        <dbReference type="ARBA" id="ARBA00023136"/>
    </source>
</evidence>
<evidence type="ECO:0000256" key="1">
    <source>
        <dbReference type="ARBA" id="ARBA00004481"/>
    </source>
</evidence>
<dbReference type="Gene3D" id="1.25.40.270">
    <property type="entry name" value="Vacuolar protein sorting-associated protein vta1"/>
    <property type="match status" value="1"/>
</dbReference>
<name>W2RK28_CYPE1</name>
<feature type="region of interest" description="Disordered" evidence="9">
    <location>
        <begin position="158"/>
        <end position="203"/>
    </location>
</feature>
<dbReference type="Pfam" id="PF18097">
    <property type="entry name" value="Vta1_C"/>
    <property type="match status" value="1"/>
</dbReference>
<feature type="domain" description="Vta1/callose synthase N-terminal" evidence="10">
    <location>
        <begin position="13"/>
        <end position="156"/>
    </location>
</feature>
<reference evidence="12 13" key="1">
    <citation type="submission" date="2013-03" db="EMBL/GenBank/DDBJ databases">
        <title>The Genome Sequence of Phialophora europaea CBS 101466.</title>
        <authorList>
            <consortium name="The Broad Institute Genomics Platform"/>
            <person name="Cuomo C."/>
            <person name="de Hoog S."/>
            <person name="Gorbushina A."/>
            <person name="Walker B."/>
            <person name="Young S.K."/>
            <person name="Zeng Q."/>
            <person name="Gargeya S."/>
            <person name="Fitzgerald M."/>
            <person name="Haas B."/>
            <person name="Abouelleil A."/>
            <person name="Allen A.W."/>
            <person name="Alvarado L."/>
            <person name="Arachchi H.M."/>
            <person name="Berlin A.M."/>
            <person name="Chapman S.B."/>
            <person name="Gainer-Dewar J."/>
            <person name="Goldberg J."/>
            <person name="Griggs A."/>
            <person name="Gujja S."/>
            <person name="Hansen M."/>
            <person name="Howarth C."/>
            <person name="Imamovic A."/>
            <person name="Ireland A."/>
            <person name="Larimer J."/>
            <person name="McCowan C."/>
            <person name="Murphy C."/>
            <person name="Pearson M."/>
            <person name="Poon T.W."/>
            <person name="Priest M."/>
            <person name="Roberts A."/>
            <person name="Saif S."/>
            <person name="Shea T."/>
            <person name="Sisk P."/>
            <person name="Sykes S."/>
            <person name="Wortman J."/>
            <person name="Nusbaum C."/>
            <person name="Birren B."/>
        </authorList>
    </citation>
    <scope>NUCLEOTIDE SEQUENCE [LARGE SCALE GENOMIC DNA]</scope>
    <source>
        <strain evidence="12 13">CBS 101466</strain>
    </source>
</reference>
<feature type="compositionally biased region" description="Polar residues" evidence="9">
    <location>
        <begin position="348"/>
        <end position="362"/>
    </location>
</feature>
<dbReference type="STRING" id="1220924.W2RK28"/>
<evidence type="ECO:0000256" key="9">
    <source>
        <dbReference type="SAM" id="MobiDB-lite"/>
    </source>
</evidence>
<dbReference type="GeneID" id="19975153"/>
<evidence type="ECO:0000256" key="7">
    <source>
        <dbReference type="ARBA" id="ARBA00022927"/>
    </source>
</evidence>
<evidence type="ECO:0000256" key="3">
    <source>
        <dbReference type="ARBA" id="ARBA00007895"/>
    </source>
</evidence>
<organism evidence="12 13">
    <name type="scientific">Cyphellophora europaea (strain CBS 101466)</name>
    <name type="common">Phialophora europaea</name>
    <dbReference type="NCBI Taxonomy" id="1220924"/>
    <lineage>
        <taxon>Eukaryota</taxon>
        <taxon>Fungi</taxon>
        <taxon>Dikarya</taxon>
        <taxon>Ascomycota</taxon>
        <taxon>Pezizomycotina</taxon>
        <taxon>Eurotiomycetes</taxon>
        <taxon>Chaetothyriomycetidae</taxon>
        <taxon>Chaetothyriales</taxon>
        <taxon>Cyphellophoraceae</taxon>
        <taxon>Cyphellophora</taxon>
    </lineage>
</organism>
<evidence type="ECO:0000256" key="6">
    <source>
        <dbReference type="ARBA" id="ARBA00022753"/>
    </source>
</evidence>
<evidence type="ECO:0000313" key="13">
    <source>
        <dbReference type="Proteomes" id="UP000030752"/>
    </source>
</evidence>
<dbReference type="InterPro" id="IPR044538">
    <property type="entry name" value="Vta1-like"/>
</dbReference>
<evidence type="ECO:0000256" key="2">
    <source>
        <dbReference type="ARBA" id="ARBA00004496"/>
    </source>
</evidence>
<dbReference type="PANTHER" id="PTHR46009">
    <property type="entry name" value="VACUOLAR PROTEIN SORTING-ASSOCIATED PROTEIN VTA1 HOMOLOG"/>
    <property type="match status" value="1"/>
</dbReference>
<dbReference type="InterPro" id="IPR023175">
    <property type="entry name" value="Vta1/CALS_N_sf"/>
</dbReference>
<dbReference type="InterPro" id="IPR039431">
    <property type="entry name" value="Vta1/CALS_N"/>
</dbReference>
<dbReference type="Proteomes" id="UP000030752">
    <property type="component" value="Unassembled WGS sequence"/>
</dbReference>
<evidence type="ECO:0000259" key="10">
    <source>
        <dbReference type="Pfam" id="PF04652"/>
    </source>
</evidence>
<dbReference type="AlphaFoldDB" id="W2RK28"/>
<feature type="region of interest" description="Disordered" evidence="9">
    <location>
        <begin position="330"/>
        <end position="431"/>
    </location>
</feature>
<gene>
    <name evidence="12" type="ORF">HMPREF1541_07814</name>
</gene>
<dbReference type="GO" id="GO:0010008">
    <property type="term" value="C:endosome membrane"/>
    <property type="evidence" value="ECO:0007669"/>
    <property type="project" value="UniProtKB-SubCell"/>
</dbReference>
<keyword evidence="8" id="KW-0472">Membrane</keyword>
<dbReference type="VEuPathDB" id="FungiDB:HMPREF1541_07814"/>
<dbReference type="InterPro" id="IPR041212">
    <property type="entry name" value="Vta1_C"/>
</dbReference>
<sequence length="479" mass="50939">MANPVPAALKSADITRFALRATQLEKPKPIVAYWCNYWIVNQILSKGLHNADEESLTYTTTMMDRLEQFKSQHSDEDAITDDTAGKAYIEQFGLETFNRADNAIRANRASRQTADTFQAAATFLDLLGIWGAIEPEIITKIKFAKYHALRIAKAVKAGEDPNASNPPPIEEETLPELDPDDADLLAVEGGGRPRQPSVVEVPDEADKIQQNLARVSSLDQSLHPSRDTSIAPKPRQPSVTEVPDEADKLQANLARTSSLDESLHPSRAPSIPPPVQGVSPISQDPAAFYADGDKGPVSPLEPQGERKPSVGGNYFPEVPVGTQHPAAATNIGLNLPVPPGGQPAQPAHQSSGSAKPNVSTTVPPIVPHPTSTNAPQHHGLVPPPSSSASQHIPPPIAGPPPGAPLSPPVNSTPQGPFIPQSTAPPASQPAAWNVPAEVNEEAMLSAQKHCRWAISALNFEDVPTAVKELRGALKDLGAL</sequence>
<proteinExistence type="inferred from homology"/>
<comment type="subcellular location">
    <subcellularLocation>
        <location evidence="2">Cytoplasm</location>
    </subcellularLocation>
    <subcellularLocation>
        <location evidence="1">Endosome membrane</location>
        <topology evidence="1">Peripheral membrane protein</topology>
    </subcellularLocation>
</comment>
<feature type="region of interest" description="Disordered" evidence="9">
    <location>
        <begin position="215"/>
        <end position="243"/>
    </location>
</feature>
<feature type="compositionally biased region" description="Acidic residues" evidence="9">
    <location>
        <begin position="169"/>
        <end position="183"/>
    </location>
</feature>
<evidence type="ECO:0000313" key="12">
    <source>
        <dbReference type="EMBL" id="ETN36827.1"/>
    </source>
</evidence>
<feature type="region of interest" description="Disordered" evidence="9">
    <location>
        <begin position="256"/>
        <end position="313"/>
    </location>
</feature>
<comment type="similarity">
    <text evidence="3">Belongs to the VTA1 family.</text>
</comment>
<dbReference type="OrthoDB" id="391137at2759"/>
<evidence type="ECO:0000256" key="5">
    <source>
        <dbReference type="ARBA" id="ARBA00022490"/>
    </source>
</evidence>
<dbReference type="RefSeq" id="XP_008720359.1">
    <property type="nucleotide sequence ID" value="XM_008722137.1"/>
</dbReference>
<dbReference type="Gene3D" id="1.20.5.420">
    <property type="entry name" value="Immunoglobulin FC, subunit C"/>
    <property type="match status" value="1"/>
</dbReference>
<keyword evidence="7" id="KW-0653">Protein transport</keyword>
<dbReference type="GO" id="GO:0005771">
    <property type="term" value="C:multivesicular body"/>
    <property type="evidence" value="ECO:0007669"/>
    <property type="project" value="TreeGrafter"/>
</dbReference>
<dbReference type="eggNOG" id="KOG0917">
    <property type="taxonomic scope" value="Eukaryota"/>
</dbReference>
<keyword evidence="6" id="KW-0967">Endosome</keyword>
<feature type="domain" description="Vta1 C-terminal" evidence="11">
    <location>
        <begin position="441"/>
        <end position="474"/>
    </location>
</feature>
<dbReference type="GO" id="GO:0015031">
    <property type="term" value="P:protein transport"/>
    <property type="evidence" value="ECO:0007669"/>
    <property type="project" value="UniProtKB-KW"/>
</dbReference>
<dbReference type="Pfam" id="PF04652">
    <property type="entry name" value="Vta1"/>
    <property type="match status" value="1"/>
</dbReference>